<evidence type="ECO:0000256" key="3">
    <source>
        <dbReference type="ARBA" id="ARBA00023125"/>
    </source>
</evidence>
<evidence type="ECO:0000313" key="6">
    <source>
        <dbReference type="EMBL" id="EYD77528.1"/>
    </source>
</evidence>
<keyword evidence="1" id="KW-0678">Repressor</keyword>
<dbReference type="SUPFAM" id="SSF100950">
    <property type="entry name" value="NagB/RpiA/CoA transferase-like"/>
    <property type="match status" value="1"/>
</dbReference>
<comment type="caution">
    <text evidence="6">The sequence shown here is derived from an EMBL/GenBank/DDBJ whole genome shotgun (WGS) entry which is preliminary data.</text>
</comment>
<evidence type="ECO:0000256" key="2">
    <source>
        <dbReference type="ARBA" id="ARBA00023015"/>
    </source>
</evidence>
<dbReference type="InterPro" id="IPR014036">
    <property type="entry name" value="DeoR-like_C"/>
</dbReference>
<keyword evidence="4" id="KW-0804">Transcription</keyword>
<dbReference type="PANTHER" id="PTHR30363:SF4">
    <property type="entry name" value="GLYCEROL-3-PHOSPHATE REGULON REPRESSOR"/>
    <property type="match status" value="1"/>
</dbReference>
<name>A0A017HTT0_9RHOB</name>
<dbReference type="GO" id="GO:0003677">
    <property type="term" value="F:DNA binding"/>
    <property type="evidence" value="ECO:0007669"/>
    <property type="project" value="UniProtKB-KW"/>
</dbReference>
<dbReference type="EMBL" id="AOSK01000028">
    <property type="protein sequence ID" value="EYD77528.1"/>
    <property type="molecule type" value="Genomic_DNA"/>
</dbReference>
<dbReference type="InterPro" id="IPR036388">
    <property type="entry name" value="WH-like_DNA-bd_sf"/>
</dbReference>
<gene>
    <name evidence="6" type="ORF">Rumeso_00953</name>
</gene>
<feature type="domain" description="HTH deoR-type" evidence="5">
    <location>
        <begin position="3"/>
        <end position="58"/>
    </location>
</feature>
<dbReference type="SMART" id="SM00420">
    <property type="entry name" value="HTH_DEOR"/>
    <property type="match status" value="1"/>
</dbReference>
<dbReference type="PROSITE" id="PS51000">
    <property type="entry name" value="HTH_DEOR_2"/>
    <property type="match status" value="1"/>
</dbReference>
<dbReference type="SUPFAM" id="SSF46785">
    <property type="entry name" value="Winged helix' DNA-binding domain"/>
    <property type="match status" value="1"/>
</dbReference>
<evidence type="ECO:0000259" key="5">
    <source>
        <dbReference type="PROSITE" id="PS51000"/>
    </source>
</evidence>
<dbReference type="STRING" id="442562.Rumeso_00953"/>
<protein>
    <submittedName>
        <fullName evidence="6">Putative transcription regulator protein</fullName>
    </submittedName>
</protein>
<dbReference type="InterPro" id="IPR036390">
    <property type="entry name" value="WH_DNA-bd_sf"/>
</dbReference>
<dbReference type="Gene3D" id="3.40.50.1360">
    <property type="match status" value="1"/>
</dbReference>
<sequence>MKLEDRRQAIVELLVERGSAGLDDLAARFDVSRMTIHRDLDDLEAAGLLRKVRGGATIEASSQFESDYRYRERQGAAEKSLIAAHAARMVEPGMSVMVDDSSTAQALVPYLAALRPLTVITNNLSVMAGLADKPGIVLIGLGGTYSRKFNGFFGLMTEEALEGLRADVALVSTSAIHDLAAFHQDQEVVGVKRRMLRSSKTRVLMADHAKFGLTALHFFAELDRFDAVVTGPELPEVARKGPRDARVALQIAEMEGAA</sequence>
<dbReference type="InterPro" id="IPR050313">
    <property type="entry name" value="Carb_Metab_HTH_regulators"/>
</dbReference>
<evidence type="ECO:0000256" key="4">
    <source>
        <dbReference type="ARBA" id="ARBA00023163"/>
    </source>
</evidence>
<dbReference type="PROSITE" id="PS00894">
    <property type="entry name" value="HTH_DEOR_1"/>
    <property type="match status" value="1"/>
</dbReference>
<dbReference type="InterPro" id="IPR018356">
    <property type="entry name" value="Tscrpt_reg_HTH_DeoR_CS"/>
</dbReference>
<evidence type="ECO:0000313" key="7">
    <source>
        <dbReference type="Proteomes" id="UP000019666"/>
    </source>
</evidence>
<proteinExistence type="predicted"/>
<dbReference type="SMART" id="SM01134">
    <property type="entry name" value="DeoRC"/>
    <property type="match status" value="1"/>
</dbReference>
<dbReference type="OrthoDB" id="9816363at2"/>
<dbReference type="Gene3D" id="1.10.10.10">
    <property type="entry name" value="Winged helix-like DNA-binding domain superfamily/Winged helix DNA-binding domain"/>
    <property type="match status" value="1"/>
</dbReference>
<dbReference type="Pfam" id="PF00455">
    <property type="entry name" value="DeoRC"/>
    <property type="match status" value="1"/>
</dbReference>
<reference evidence="6 7" key="1">
    <citation type="submission" date="2013-02" db="EMBL/GenBank/DDBJ databases">
        <authorList>
            <person name="Fiebig A."/>
            <person name="Goeker M."/>
            <person name="Klenk H.-P.P."/>
        </authorList>
    </citation>
    <scope>NUCLEOTIDE SEQUENCE [LARGE SCALE GENOMIC DNA]</scope>
    <source>
        <strain evidence="6 7">DSM 19309</strain>
    </source>
</reference>
<dbReference type="InterPro" id="IPR001034">
    <property type="entry name" value="DeoR_HTH"/>
</dbReference>
<dbReference type="GO" id="GO:0003700">
    <property type="term" value="F:DNA-binding transcription factor activity"/>
    <property type="evidence" value="ECO:0007669"/>
    <property type="project" value="InterPro"/>
</dbReference>
<dbReference type="PRINTS" id="PR00037">
    <property type="entry name" value="HTHLACR"/>
</dbReference>
<keyword evidence="7" id="KW-1185">Reference proteome</keyword>
<keyword evidence="3" id="KW-0238">DNA-binding</keyword>
<dbReference type="HOGENOM" id="CLU_060699_3_0_5"/>
<dbReference type="AlphaFoldDB" id="A0A017HTT0"/>
<accession>A0A017HTT0</accession>
<dbReference type="Proteomes" id="UP000019666">
    <property type="component" value="Unassembled WGS sequence"/>
</dbReference>
<dbReference type="PANTHER" id="PTHR30363">
    <property type="entry name" value="HTH-TYPE TRANSCRIPTIONAL REGULATOR SRLR-RELATED"/>
    <property type="match status" value="1"/>
</dbReference>
<dbReference type="RefSeq" id="WP_037278165.1">
    <property type="nucleotide sequence ID" value="NZ_KK088554.1"/>
</dbReference>
<organism evidence="6 7">
    <name type="scientific">Rubellimicrobium mesophilum DSM 19309</name>
    <dbReference type="NCBI Taxonomy" id="442562"/>
    <lineage>
        <taxon>Bacteria</taxon>
        <taxon>Pseudomonadati</taxon>
        <taxon>Pseudomonadota</taxon>
        <taxon>Alphaproteobacteria</taxon>
        <taxon>Rhodobacterales</taxon>
        <taxon>Roseobacteraceae</taxon>
        <taxon>Rubellimicrobium</taxon>
    </lineage>
</organism>
<evidence type="ECO:0000256" key="1">
    <source>
        <dbReference type="ARBA" id="ARBA00022491"/>
    </source>
</evidence>
<dbReference type="PATRIC" id="fig|442562.3.peg.945"/>
<dbReference type="InterPro" id="IPR037171">
    <property type="entry name" value="NagB/RpiA_transferase-like"/>
</dbReference>
<dbReference type="Pfam" id="PF08220">
    <property type="entry name" value="HTH_DeoR"/>
    <property type="match status" value="1"/>
</dbReference>
<keyword evidence="2" id="KW-0805">Transcription regulation</keyword>